<dbReference type="Proteomes" id="UP000269154">
    <property type="component" value="Unassembled WGS sequence"/>
</dbReference>
<dbReference type="AlphaFoldDB" id="A0A3N6P6Z9"/>
<keyword evidence="3" id="KW-1185">Reference proteome</keyword>
<gene>
    <name evidence="2" type="ORF">D5R40_28525</name>
</gene>
<feature type="transmembrane region" description="Helical" evidence="1">
    <location>
        <begin position="83"/>
        <end position="100"/>
    </location>
</feature>
<evidence type="ECO:0000313" key="2">
    <source>
        <dbReference type="EMBL" id="RQH26131.1"/>
    </source>
</evidence>
<proteinExistence type="predicted"/>
<name>A0A3N6P6Z9_9CYAN</name>
<evidence type="ECO:0000313" key="3">
    <source>
        <dbReference type="Proteomes" id="UP000269154"/>
    </source>
</evidence>
<protein>
    <submittedName>
        <fullName evidence="2">Uncharacterized protein</fullName>
    </submittedName>
</protein>
<sequence length="126" mass="14869">MATPTFQVSILNGETVIVFPEQFGAPQKIIITLTQADFLHHNKTQKELAQEWQKTISSKMSEGIREKDPRFYTEEQLNDFKKSIFFILVTLVLSFDVFWLQRICKIFYLNTRNQLKILEKLINLDQ</sequence>
<keyword evidence="1" id="KW-1133">Transmembrane helix</keyword>
<accession>A0A3N6P6Z9</accession>
<reference evidence="2 3" key="1">
    <citation type="journal article" date="2018" name="ACS Chem. Biol.">
        <title>Ketoreductase domain dysfunction expands chemodiversity: malyngamide biosynthesis in the cyanobacterium Okeania hirsuta.</title>
        <authorList>
            <person name="Moss N.A."/>
            <person name="Leao T."/>
            <person name="Rankin M."/>
            <person name="McCullough T.M."/>
            <person name="Qu P."/>
            <person name="Korobeynikov A."/>
            <person name="Smith J.L."/>
            <person name="Gerwick L."/>
            <person name="Gerwick W.H."/>
        </authorList>
    </citation>
    <scope>NUCLEOTIDE SEQUENCE [LARGE SCALE GENOMIC DNA]</scope>
    <source>
        <strain evidence="2 3">PAB10Feb10-1</strain>
    </source>
</reference>
<comment type="caution">
    <text evidence="2">The sequence shown here is derived from an EMBL/GenBank/DDBJ whole genome shotgun (WGS) entry which is preliminary data.</text>
</comment>
<organism evidence="2 3">
    <name type="scientific">Okeania hirsuta</name>
    <dbReference type="NCBI Taxonomy" id="1458930"/>
    <lineage>
        <taxon>Bacteria</taxon>
        <taxon>Bacillati</taxon>
        <taxon>Cyanobacteriota</taxon>
        <taxon>Cyanophyceae</taxon>
        <taxon>Oscillatoriophycideae</taxon>
        <taxon>Oscillatoriales</taxon>
        <taxon>Microcoleaceae</taxon>
        <taxon>Okeania</taxon>
    </lineage>
</organism>
<keyword evidence="1" id="KW-0472">Membrane</keyword>
<evidence type="ECO:0000256" key="1">
    <source>
        <dbReference type="SAM" id="Phobius"/>
    </source>
</evidence>
<keyword evidence="1" id="KW-0812">Transmembrane</keyword>
<dbReference type="RefSeq" id="WP_124145104.1">
    <property type="nucleotide sequence ID" value="NZ_CAWOKI010000066.1"/>
</dbReference>
<dbReference type="EMBL" id="RCBY01000280">
    <property type="protein sequence ID" value="RQH26131.1"/>
    <property type="molecule type" value="Genomic_DNA"/>
</dbReference>